<dbReference type="GO" id="GO:0016020">
    <property type="term" value="C:membrane"/>
    <property type="evidence" value="ECO:0007669"/>
    <property type="project" value="InterPro"/>
</dbReference>
<dbReference type="SMART" id="SM00336">
    <property type="entry name" value="BBOX"/>
    <property type="match status" value="2"/>
</dbReference>
<dbReference type="GO" id="GO:0009909">
    <property type="term" value="P:regulation of flower development"/>
    <property type="evidence" value="ECO:0007669"/>
    <property type="project" value="InterPro"/>
</dbReference>
<keyword evidence="3" id="KW-0479">Metal-binding</keyword>
<protein>
    <recommendedName>
        <fullName evidence="13">CCT domain-containing protein</fullName>
    </recommendedName>
</protein>
<dbReference type="PROSITE" id="PS51017">
    <property type="entry name" value="CCT"/>
    <property type="match status" value="1"/>
</dbReference>
<feature type="domain" description="B box-type" evidence="10">
    <location>
        <begin position="305"/>
        <end position="352"/>
    </location>
</feature>
<accession>A0A8S9L846</accession>
<feature type="domain" description="CCT" evidence="11">
    <location>
        <begin position="508"/>
        <end position="550"/>
    </location>
</feature>
<dbReference type="Pfam" id="PF06203">
    <property type="entry name" value="CCT"/>
    <property type="match status" value="1"/>
</dbReference>
<evidence type="ECO:0000259" key="11">
    <source>
        <dbReference type="PROSITE" id="PS51017"/>
    </source>
</evidence>
<dbReference type="CDD" id="cd19821">
    <property type="entry name" value="Bbox1_BBX-like"/>
    <property type="match status" value="2"/>
</dbReference>
<gene>
    <name evidence="12" type="ORF">F2Q70_00027852</name>
</gene>
<dbReference type="Pfam" id="PF00643">
    <property type="entry name" value="zf-B_box"/>
    <property type="match status" value="1"/>
</dbReference>
<evidence type="ECO:0000256" key="9">
    <source>
        <dbReference type="SAM" id="Phobius"/>
    </source>
</evidence>
<organism evidence="12">
    <name type="scientific">Brassica cretica</name>
    <name type="common">Mustard</name>
    <dbReference type="NCBI Taxonomy" id="69181"/>
    <lineage>
        <taxon>Eukaryota</taxon>
        <taxon>Viridiplantae</taxon>
        <taxon>Streptophyta</taxon>
        <taxon>Embryophyta</taxon>
        <taxon>Tracheophyta</taxon>
        <taxon>Spermatophyta</taxon>
        <taxon>Magnoliopsida</taxon>
        <taxon>eudicotyledons</taxon>
        <taxon>Gunneridae</taxon>
        <taxon>Pentapetalae</taxon>
        <taxon>rosids</taxon>
        <taxon>malvids</taxon>
        <taxon>Brassicales</taxon>
        <taxon>Brassicaceae</taxon>
        <taxon>Brassiceae</taxon>
        <taxon>Brassica</taxon>
    </lineage>
</organism>
<dbReference type="Gene3D" id="3.40.50.2300">
    <property type="match status" value="1"/>
</dbReference>
<comment type="subcellular location">
    <subcellularLocation>
        <location evidence="1 8">Nucleus</location>
    </subcellularLocation>
</comment>
<keyword evidence="4 7" id="KW-0863">Zinc-finger</keyword>
<dbReference type="SUPFAM" id="SSF53850">
    <property type="entry name" value="Periplasmic binding protein-like II"/>
    <property type="match status" value="1"/>
</dbReference>
<dbReference type="GO" id="GO:0005634">
    <property type="term" value="C:nucleus"/>
    <property type="evidence" value="ECO:0007669"/>
    <property type="project" value="UniProtKB-SubCell"/>
</dbReference>
<comment type="similarity">
    <text evidence="2">Belongs to the CONSTANS family.</text>
</comment>
<dbReference type="Gene3D" id="3.40.190.10">
    <property type="entry name" value="Periplasmic binding protein-like II"/>
    <property type="match status" value="1"/>
</dbReference>
<dbReference type="Pfam" id="PF00060">
    <property type="entry name" value="Lig_chan"/>
    <property type="match status" value="1"/>
</dbReference>
<evidence type="ECO:0008006" key="13">
    <source>
        <dbReference type="Google" id="ProtNLM"/>
    </source>
</evidence>
<evidence type="ECO:0000256" key="7">
    <source>
        <dbReference type="PROSITE-ProRule" id="PRU00024"/>
    </source>
</evidence>
<sequence>MTFSNVDLGRNVSELEALGLSQYGPKLIQKLSQVQFKGLAGDFRFFKGQRQPSVFEIVNQSVGALSTWKDHLKHIIWPGEANSVPKGWEVPTNGNGVPKRTGYTDLVEVREDPITNLQVVEGFCIAFFKAVTEEMPYDVSYDFFPFEKSDGTPAGDHNDLKYDAVVGDTTILANRSSYVYFTFPYTKSGVGLIVPVEDQVKRDSISFLKPLTWKLWMTSFFFFLLIGFTVWFVERRINPDFRGPAKYQASTIFWFAFSTMVFAPSKFSTSQSAAATLFCRADAAFLCGECDGKIHSANKLASRHERVWLCQVCEQSPAHVTCKADAAALCVTCDRDIHSANPLSRRHERVPVTPFYDAPSAQGGSSSAAKSASSSANFLNTEDADVSMEAACWLLPNSSVKEGVVEIPNLFTDLDYSAVVDPKMEASENSSGNDGVVPVQTKALFLSEDYFSFDISASKTTFPHGFSCINQTVSSTSLDVPLVPEGGAVAEISRTAATPAVQLSPAEREARVLRYKEKRKNRKFEKTIRYASRKAYAEVRPRIKGRFAKRTDSRVNDGGVYGGFGVVPSF</sequence>
<dbReference type="PROSITE" id="PS50119">
    <property type="entry name" value="ZF_BBOX"/>
    <property type="match status" value="1"/>
</dbReference>
<name>A0A8S9L846_BRACR</name>
<comment type="caution">
    <text evidence="12">The sequence shown here is derived from an EMBL/GenBank/DDBJ whole genome shotgun (WGS) entry which is preliminary data.</text>
</comment>
<keyword evidence="9" id="KW-0812">Transmembrane</keyword>
<evidence type="ECO:0000259" key="10">
    <source>
        <dbReference type="PROSITE" id="PS50119"/>
    </source>
</evidence>
<dbReference type="EMBL" id="QGKY02000094">
    <property type="protein sequence ID" value="KAF2602097.1"/>
    <property type="molecule type" value="Genomic_DNA"/>
</dbReference>
<evidence type="ECO:0000256" key="3">
    <source>
        <dbReference type="ARBA" id="ARBA00022723"/>
    </source>
</evidence>
<reference evidence="12" key="1">
    <citation type="submission" date="2019-12" db="EMBL/GenBank/DDBJ databases">
        <title>Genome sequencing and annotation of Brassica cretica.</title>
        <authorList>
            <person name="Studholme D.J."/>
            <person name="Sarris P.F."/>
        </authorList>
    </citation>
    <scope>NUCLEOTIDE SEQUENCE</scope>
    <source>
        <strain evidence="12">PFS-102/07</strain>
        <tissue evidence="12">Leaf</tissue>
    </source>
</reference>
<dbReference type="GO" id="GO:0008270">
    <property type="term" value="F:zinc ion binding"/>
    <property type="evidence" value="ECO:0007669"/>
    <property type="project" value="UniProtKB-KW"/>
</dbReference>
<keyword evidence="6 8" id="KW-0539">Nucleus</keyword>
<evidence type="ECO:0000256" key="8">
    <source>
        <dbReference type="PROSITE-ProRule" id="PRU00357"/>
    </source>
</evidence>
<dbReference type="InterPro" id="IPR045281">
    <property type="entry name" value="CONSTANS-like"/>
</dbReference>
<evidence type="ECO:0000256" key="4">
    <source>
        <dbReference type="ARBA" id="ARBA00022771"/>
    </source>
</evidence>
<dbReference type="Gene3D" id="1.10.287.70">
    <property type="match status" value="1"/>
</dbReference>
<keyword evidence="5" id="KW-0862">Zinc</keyword>
<dbReference type="PANTHER" id="PTHR31319:SF54">
    <property type="entry name" value="ZINC FINGER PROTEIN CONSTANS-LIKE 3"/>
    <property type="match status" value="1"/>
</dbReference>
<dbReference type="GO" id="GO:0015276">
    <property type="term" value="F:ligand-gated monoatomic ion channel activity"/>
    <property type="evidence" value="ECO:0007669"/>
    <property type="project" value="InterPro"/>
</dbReference>
<evidence type="ECO:0000256" key="5">
    <source>
        <dbReference type="ARBA" id="ARBA00022833"/>
    </source>
</evidence>
<evidence type="ECO:0000256" key="2">
    <source>
        <dbReference type="ARBA" id="ARBA00010024"/>
    </source>
</evidence>
<keyword evidence="9" id="KW-0472">Membrane</keyword>
<dbReference type="InterPro" id="IPR001320">
    <property type="entry name" value="Iontro_rcpt_C"/>
</dbReference>
<dbReference type="InterPro" id="IPR000315">
    <property type="entry name" value="Znf_B-box"/>
</dbReference>
<dbReference type="AlphaFoldDB" id="A0A8S9L846"/>
<evidence type="ECO:0000313" key="12">
    <source>
        <dbReference type="EMBL" id="KAF2602097.1"/>
    </source>
</evidence>
<dbReference type="PANTHER" id="PTHR31319">
    <property type="entry name" value="ZINC FINGER PROTEIN CONSTANS-LIKE 4"/>
    <property type="match status" value="1"/>
</dbReference>
<evidence type="ECO:0000256" key="1">
    <source>
        <dbReference type="ARBA" id="ARBA00004123"/>
    </source>
</evidence>
<feature type="transmembrane region" description="Helical" evidence="9">
    <location>
        <begin position="213"/>
        <end position="233"/>
    </location>
</feature>
<dbReference type="SMART" id="SM00079">
    <property type="entry name" value="PBPe"/>
    <property type="match status" value="1"/>
</dbReference>
<evidence type="ECO:0000256" key="6">
    <source>
        <dbReference type="ARBA" id="ARBA00023242"/>
    </source>
</evidence>
<keyword evidence="9" id="KW-1133">Transmembrane helix</keyword>
<dbReference type="GO" id="GO:0003700">
    <property type="term" value="F:DNA-binding transcription factor activity"/>
    <property type="evidence" value="ECO:0007669"/>
    <property type="project" value="TreeGrafter"/>
</dbReference>
<dbReference type="InterPro" id="IPR010402">
    <property type="entry name" value="CCT_domain"/>
</dbReference>
<dbReference type="InterPro" id="IPR049808">
    <property type="entry name" value="CONSTANS-like_Bbox1"/>
</dbReference>
<proteinExistence type="inferred from homology"/>